<feature type="domain" description="G-patch" evidence="1">
    <location>
        <begin position="4"/>
        <end position="50"/>
    </location>
</feature>
<evidence type="ECO:0000259" key="1">
    <source>
        <dbReference type="PROSITE" id="PS50174"/>
    </source>
</evidence>
<protein>
    <recommendedName>
        <fullName evidence="1">G-patch domain-containing protein</fullName>
    </recommendedName>
</protein>
<organism evidence="2 3">
    <name type="scientific">Lupinus luteus</name>
    <name type="common">European yellow lupine</name>
    <dbReference type="NCBI Taxonomy" id="3873"/>
    <lineage>
        <taxon>Eukaryota</taxon>
        <taxon>Viridiplantae</taxon>
        <taxon>Streptophyta</taxon>
        <taxon>Embryophyta</taxon>
        <taxon>Tracheophyta</taxon>
        <taxon>Spermatophyta</taxon>
        <taxon>Magnoliopsida</taxon>
        <taxon>eudicotyledons</taxon>
        <taxon>Gunneridae</taxon>
        <taxon>Pentapetalae</taxon>
        <taxon>rosids</taxon>
        <taxon>fabids</taxon>
        <taxon>Fabales</taxon>
        <taxon>Fabaceae</taxon>
        <taxon>Papilionoideae</taxon>
        <taxon>50 kb inversion clade</taxon>
        <taxon>genistoids sensu lato</taxon>
        <taxon>core genistoids</taxon>
        <taxon>Genisteae</taxon>
        <taxon>Lupinus</taxon>
    </lineage>
</organism>
<dbReference type="AlphaFoldDB" id="A0AAV1YIE9"/>
<accession>A0AAV1YIE9</accession>
<gene>
    <name evidence="2" type="ORF">LLUT_LOCUS34414</name>
</gene>
<evidence type="ECO:0000313" key="3">
    <source>
        <dbReference type="Proteomes" id="UP001497480"/>
    </source>
</evidence>
<proteinExistence type="predicted"/>
<dbReference type="PROSITE" id="PS50174">
    <property type="entry name" value="G_PATCH"/>
    <property type="match status" value="1"/>
</dbReference>
<dbReference type="Proteomes" id="UP001497480">
    <property type="component" value="Unassembled WGS sequence"/>
</dbReference>
<dbReference type="SMART" id="SM00443">
    <property type="entry name" value="G_patch"/>
    <property type="match status" value="1"/>
</dbReference>
<keyword evidence="3" id="KW-1185">Reference proteome</keyword>
<evidence type="ECO:0000313" key="2">
    <source>
        <dbReference type="EMBL" id="CAL0333354.1"/>
    </source>
</evidence>
<dbReference type="Pfam" id="PF01585">
    <property type="entry name" value="G-patch"/>
    <property type="match status" value="1"/>
</dbReference>
<dbReference type="GO" id="GO:0003676">
    <property type="term" value="F:nucleic acid binding"/>
    <property type="evidence" value="ECO:0007669"/>
    <property type="project" value="InterPro"/>
</dbReference>
<dbReference type="EMBL" id="CAXHTB010000025">
    <property type="protein sequence ID" value="CAL0333354.1"/>
    <property type="molecule type" value="Genomic_DNA"/>
</dbReference>
<sequence length="129" mass="13985">MQEVNQVVTRIMMKNGYDEGKGLGPHLQGAQSFVPVSEKFDKFGLGYEALSKCSGHASKQQGGVLQSHVPHITESFLKSTGATSSDNLIGSYIHLSINSLEEDDTPGASVICVDEEGTPLKNCLRQYLR</sequence>
<dbReference type="InterPro" id="IPR000467">
    <property type="entry name" value="G_patch_dom"/>
</dbReference>
<name>A0AAV1YIE9_LUPLU</name>
<reference evidence="2 3" key="1">
    <citation type="submission" date="2024-03" db="EMBL/GenBank/DDBJ databases">
        <authorList>
            <person name="Martinez-Hernandez J."/>
        </authorList>
    </citation>
    <scope>NUCLEOTIDE SEQUENCE [LARGE SCALE GENOMIC DNA]</scope>
</reference>
<comment type="caution">
    <text evidence="2">The sequence shown here is derived from an EMBL/GenBank/DDBJ whole genome shotgun (WGS) entry which is preliminary data.</text>
</comment>